<dbReference type="PROSITE" id="PS52048">
    <property type="entry name" value="UCH_DOMAIN"/>
    <property type="match status" value="1"/>
</dbReference>
<keyword evidence="4 7" id="KW-0833">Ubl conjugation pathway</keyword>
<feature type="site" description="Important for enzyme activity" evidence="7">
    <location>
        <position position="191"/>
    </location>
</feature>
<evidence type="ECO:0000256" key="3">
    <source>
        <dbReference type="ARBA" id="ARBA00022670"/>
    </source>
</evidence>
<keyword evidence="3 7" id="KW-0645">Protease</keyword>
<comment type="catalytic activity">
    <reaction evidence="1 7 8">
        <text>Thiol-dependent hydrolysis of ester, thioester, amide, peptide and isopeptide bonds formed by the C-terminal Gly of ubiquitin (a 76-residue protein attached to proteins as an intracellular targeting signal).</text>
        <dbReference type="EC" id="3.4.19.12"/>
    </reaction>
</comment>
<evidence type="ECO:0000256" key="7">
    <source>
        <dbReference type="PROSITE-ProRule" id="PRU01393"/>
    </source>
</evidence>
<dbReference type="AlphaFoldDB" id="A0A835ZFE8"/>
<comment type="caution">
    <text evidence="10">The sequence shown here is derived from an EMBL/GenBank/DDBJ whole genome shotgun (WGS) entry which is preliminary data.</text>
</comment>
<organism evidence="10 11">
    <name type="scientific">Tribonema minus</name>
    <dbReference type="NCBI Taxonomy" id="303371"/>
    <lineage>
        <taxon>Eukaryota</taxon>
        <taxon>Sar</taxon>
        <taxon>Stramenopiles</taxon>
        <taxon>Ochrophyta</taxon>
        <taxon>PX clade</taxon>
        <taxon>Xanthophyceae</taxon>
        <taxon>Tribonematales</taxon>
        <taxon>Tribonemataceae</taxon>
        <taxon>Tribonema</taxon>
    </lineage>
</organism>
<dbReference type="SUPFAM" id="SSF54001">
    <property type="entry name" value="Cysteine proteinases"/>
    <property type="match status" value="1"/>
</dbReference>
<evidence type="ECO:0000256" key="6">
    <source>
        <dbReference type="ARBA" id="ARBA00022807"/>
    </source>
</evidence>
<keyword evidence="11" id="KW-1185">Reference proteome</keyword>
<evidence type="ECO:0000256" key="1">
    <source>
        <dbReference type="ARBA" id="ARBA00000707"/>
    </source>
</evidence>
<reference evidence="10" key="1">
    <citation type="submission" date="2021-02" db="EMBL/GenBank/DDBJ databases">
        <title>First Annotated Genome of the Yellow-green Alga Tribonema minus.</title>
        <authorList>
            <person name="Mahan K.M."/>
        </authorList>
    </citation>
    <scope>NUCLEOTIDE SEQUENCE</scope>
    <source>
        <strain evidence="10">UTEX B ZZ1240</strain>
    </source>
</reference>
<feature type="site" description="Transition state stabilizer" evidence="7">
    <location>
        <position position="99"/>
    </location>
</feature>
<feature type="domain" description="UCH catalytic" evidence="9">
    <location>
        <begin position="14"/>
        <end position="236"/>
    </location>
</feature>
<accession>A0A835ZFE8</accession>
<dbReference type="Pfam" id="PF01088">
    <property type="entry name" value="Peptidase_C12"/>
    <property type="match status" value="1"/>
</dbReference>
<dbReference type="InterPro" id="IPR036959">
    <property type="entry name" value="Peptidase_C12_UCH_sf"/>
</dbReference>
<sequence length="240" mass="25813">MADAAAAEGSSGKKWFPLESNPDVMTRYIERLGFDTSRHAFVDVLSTDDWALDMVPQPALAVLMLFPVKAASEAHRAEEAARIEREGQVVSPDVYYMKQTVGNACGTVGLLHAVGNAATKANDSFLSRFLARTRGQTPDAIATVLAEDTELEETHGAAAAEGQSAAPALDEDVTTHFVCFVEVGGRLYELDGRKRSPIDHGATTPAALLRDAARVVRAFMARDPEELRFTIVALAPLADE</sequence>
<dbReference type="CDD" id="cd09616">
    <property type="entry name" value="Peptidase_C12_UCH_L1_L3"/>
    <property type="match status" value="1"/>
</dbReference>
<evidence type="ECO:0000256" key="4">
    <source>
        <dbReference type="ARBA" id="ARBA00022786"/>
    </source>
</evidence>
<feature type="active site" description="Proton donor" evidence="7">
    <location>
        <position position="176"/>
    </location>
</feature>
<dbReference type="Proteomes" id="UP000664859">
    <property type="component" value="Unassembled WGS sequence"/>
</dbReference>
<evidence type="ECO:0000259" key="9">
    <source>
        <dbReference type="PROSITE" id="PS52048"/>
    </source>
</evidence>
<dbReference type="GO" id="GO:0004843">
    <property type="term" value="F:cysteine-type deubiquitinase activity"/>
    <property type="evidence" value="ECO:0007669"/>
    <property type="project" value="UniProtKB-UniRule"/>
</dbReference>
<keyword evidence="6 7" id="KW-0788">Thiol protease</keyword>
<evidence type="ECO:0000256" key="8">
    <source>
        <dbReference type="RuleBase" id="RU361215"/>
    </source>
</evidence>
<dbReference type="GO" id="GO:0006511">
    <property type="term" value="P:ubiquitin-dependent protein catabolic process"/>
    <property type="evidence" value="ECO:0007669"/>
    <property type="project" value="UniProtKB-UniRule"/>
</dbReference>
<feature type="active site" description="Nucleophile" evidence="7">
    <location>
        <position position="105"/>
    </location>
</feature>
<dbReference type="FunFam" id="3.40.532.10:FF:000006">
    <property type="entry name" value="Ubiquitin carboxyl-terminal hydrolase"/>
    <property type="match status" value="1"/>
</dbReference>
<evidence type="ECO:0000256" key="2">
    <source>
        <dbReference type="ARBA" id="ARBA00009326"/>
    </source>
</evidence>
<dbReference type="PANTHER" id="PTHR10589">
    <property type="entry name" value="UBIQUITIN CARBOXYL-TERMINAL HYDROLASE"/>
    <property type="match status" value="1"/>
</dbReference>
<evidence type="ECO:0000256" key="5">
    <source>
        <dbReference type="ARBA" id="ARBA00022801"/>
    </source>
</evidence>
<dbReference type="PANTHER" id="PTHR10589:SF17">
    <property type="entry name" value="UBIQUITIN CARBOXYL-TERMINAL HYDROLASE"/>
    <property type="match status" value="1"/>
</dbReference>
<gene>
    <name evidence="10" type="ORF">JKP88DRAFT_174853</name>
</gene>
<dbReference type="InterPro" id="IPR001578">
    <property type="entry name" value="Peptidase_C12_UCH"/>
</dbReference>
<name>A0A835ZFE8_9STRA</name>
<protein>
    <recommendedName>
        <fullName evidence="8">Ubiquitin carboxyl-terminal hydrolase</fullName>
        <ecNumber evidence="8">3.4.19.12</ecNumber>
    </recommendedName>
</protein>
<dbReference type="PRINTS" id="PR00707">
    <property type="entry name" value="UBCTHYDRLASE"/>
</dbReference>
<comment type="similarity">
    <text evidence="2 7 8">Belongs to the peptidase C12 family.</text>
</comment>
<dbReference type="OrthoDB" id="427186at2759"/>
<dbReference type="Gene3D" id="3.40.532.10">
    <property type="entry name" value="Peptidase C12, ubiquitin carboxyl-terminal hydrolase"/>
    <property type="match status" value="1"/>
</dbReference>
<proteinExistence type="inferred from homology"/>
<evidence type="ECO:0000313" key="11">
    <source>
        <dbReference type="Proteomes" id="UP000664859"/>
    </source>
</evidence>
<keyword evidence="5 7" id="KW-0378">Hydrolase</keyword>
<dbReference type="GO" id="GO:0016579">
    <property type="term" value="P:protein deubiquitination"/>
    <property type="evidence" value="ECO:0007669"/>
    <property type="project" value="TreeGrafter"/>
</dbReference>
<dbReference type="EMBL" id="JAFCMP010000022">
    <property type="protein sequence ID" value="KAG5191197.1"/>
    <property type="molecule type" value="Genomic_DNA"/>
</dbReference>
<dbReference type="GO" id="GO:0005737">
    <property type="term" value="C:cytoplasm"/>
    <property type="evidence" value="ECO:0007669"/>
    <property type="project" value="TreeGrafter"/>
</dbReference>
<evidence type="ECO:0000313" key="10">
    <source>
        <dbReference type="EMBL" id="KAG5191197.1"/>
    </source>
</evidence>
<dbReference type="InterPro" id="IPR038765">
    <property type="entry name" value="Papain-like_cys_pep_sf"/>
</dbReference>
<dbReference type="EC" id="3.4.19.12" evidence="8"/>